<dbReference type="AlphaFoldDB" id="A0A212J5T9"/>
<dbReference type="Gene3D" id="1.20.1440.60">
    <property type="entry name" value="23S rRNA-intervening sequence"/>
    <property type="match status" value="1"/>
</dbReference>
<dbReference type="RefSeq" id="WP_291108331.1">
    <property type="nucleotide sequence ID" value="NZ_LT599032.1"/>
</dbReference>
<evidence type="ECO:0000313" key="1">
    <source>
        <dbReference type="EMBL" id="SBV94525.1"/>
    </source>
</evidence>
<reference evidence="1" key="1">
    <citation type="submission" date="2016-04" db="EMBL/GenBank/DDBJ databases">
        <authorList>
            <person name="Evans L.H."/>
            <person name="Alamgir A."/>
            <person name="Owens N."/>
            <person name="Weber N.D."/>
            <person name="Virtaneva K."/>
            <person name="Barbian K."/>
            <person name="Babar A."/>
            <person name="Rosenke K."/>
        </authorList>
    </citation>
    <scope>NUCLEOTIDE SEQUENCE</scope>
    <source>
        <strain evidence="1">86-1</strain>
    </source>
</reference>
<accession>A0A212J5T9</accession>
<sequence length="117" mass="13198">MGTHKDLIVWQKSISLVKQIYVETKSFPNEELFGLVSQMRRSSVSVPSNIAEGFGRGSKKECTHFVYIALGSASELETQMIISRELEYLSEIVYQTLNALLNEIIKMLSALINSLKQ</sequence>
<dbReference type="CDD" id="cd16377">
    <property type="entry name" value="23S_rRNA_IVP_like"/>
    <property type="match status" value="1"/>
</dbReference>
<dbReference type="PANTHER" id="PTHR38471">
    <property type="entry name" value="FOUR HELIX BUNDLE PROTEIN"/>
    <property type="match status" value="1"/>
</dbReference>
<dbReference type="NCBIfam" id="TIGR02436">
    <property type="entry name" value="four helix bundle protein"/>
    <property type="match status" value="1"/>
</dbReference>
<name>A0A212J5T9_9BACT</name>
<dbReference type="InterPro" id="IPR036583">
    <property type="entry name" value="23S_rRNA_IVS_sf"/>
</dbReference>
<protein>
    <recommendedName>
        <fullName evidence="2">S23 ribosomal protein</fullName>
    </recommendedName>
</protein>
<organism evidence="1">
    <name type="scientific">uncultured Dysgonomonas sp</name>
    <dbReference type="NCBI Taxonomy" id="206096"/>
    <lineage>
        <taxon>Bacteria</taxon>
        <taxon>Pseudomonadati</taxon>
        <taxon>Bacteroidota</taxon>
        <taxon>Bacteroidia</taxon>
        <taxon>Bacteroidales</taxon>
        <taxon>Dysgonomonadaceae</taxon>
        <taxon>Dysgonomonas</taxon>
        <taxon>environmental samples</taxon>
    </lineage>
</organism>
<dbReference type="EMBL" id="FLUM01000001">
    <property type="protein sequence ID" value="SBV94525.1"/>
    <property type="molecule type" value="Genomic_DNA"/>
</dbReference>
<dbReference type="SUPFAM" id="SSF158446">
    <property type="entry name" value="IVS-encoded protein-like"/>
    <property type="match status" value="1"/>
</dbReference>
<dbReference type="InterPro" id="IPR012657">
    <property type="entry name" value="23S_rRNA-intervening_sequence"/>
</dbReference>
<dbReference type="PANTHER" id="PTHR38471:SF2">
    <property type="entry name" value="FOUR HELIX BUNDLE PROTEIN"/>
    <property type="match status" value="1"/>
</dbReference>
<evidence type="ECO:0008006" key="2">
    <source>
        <dbReference type="Google" id="ProtNLM"/>
    </source>
</evidence>
<proteinExistence type="predicted"/>
<dbReference type="NCBIfam" id="NF008911">
    <property type="entry name" value="PRK12275.1-2"/>
    <property type="match status" value="1"/>
</dbReference>
<dbReference type="Pfam" id="PF05635">
    <property type="entry name" value="23S_rRNA_IVP"/>
    <property type="match status" value="1"/>
</dbReference>
<gene>
    <name evidence="1" type="ORF">KL86DYS1_11157</name>
</gene>